<evidence type="ECO:0000259" key="7">
    <source>
        <dbReference type="Pfam" id="PF00892"/>
    </source>
</evidence>
<feature type="transmembrane region" description="Helical" evidence="6">
    <location>
        <begin position="270"/>
        <end position="288"/>
    </location>
</feature>
<comment type="subcellular location">
    <subcellularLocation>
        <location evidence="1">Membrane</location>
        <topology evidence="1">Multi-pass membrane protein</topology>
    </subcellularLocation>
</comment>
<feature type="transmembrane region" description="Helical" evidence="6">
    <location>
        <begin position="35"/>
        <end position="58"/>
    </location>
</feature>
<feature type="transmembrane region" description="Helical" evidence="6">
    <location>
        <begin position="102"/>
        <end position="119"/>
    </location>
</feature>
<keyword evidence="3 6" id="KW-0812">Transmembrane</keyword>
<feature type="transmembrane region" description="Helical" evidence="6">
    <location>
        <begin position="245"/>
        <end position="264"/>
    </location>
</feature>
<feature type="domain" description="EamA" evidence="7">
    <location>
        <begin position="10"/>
        <end position="142"/>
    </location>
</feature>
<evidence type="ECO:0000256" key="5">
    <source>
        <dbReference type="ARBA" id="ARBA00023136"/>
    </source>
</evidence>
<dbReference type="EMBL" id="QETF01000002">
    <property type="protein sequence ID" value="PWG18250.1"/>
    <property type="molecule type" value="Genomic_DNA"/>
</dbReference>
<reference evidence="9" key="1">
    <citation type="submission" date="2018-05" db="EMBL/GenBank/DDBJ databases">
        <authorList>
            <person name="Du Z."/>
            <person name="Wang X."/>
        </authorList>
    </citation>
    <scope>NUCLEOTIDE SEQUENCE [LARGE SCALE GENOMIC DNA]</scope>
    <source>
        <strain evidence="9">WDS4C29</strain>
    </source>
</reference>
<evidence type="ECO:0000256" key="3">
    <source>
        <dbReference type="ARBA" id="ARBA00022692"/>
    </source>
</evidence>
<dbReference type="PANTHER" id="PTHR32322:SF2">
    <property type="entry name" value="EAMA DOMAIN-CONTAINING PROTEIN"/>
    <property type="match status" value="1"/>
</dbReference>
<keyword evidence="9" id="KW-1185">Reference proteome</keyword>
<feature type="transmembrane region" description="Helical" evidence="6">
    <location>
        <begin position="70"/>
        <end position="90"/>
    </location>
</feature>
<gene>
    <name evidence="8" type="ORF">DFK10_03100</name>
</gene>
<feature type="domain" description="EamA" evidence="7">
    <location>
        <begin position="154"/>
        <end position="289"/>
    </location>
</feature>
<feature type="transmembrane region" description="Helical" evidence="6">
    <location>
        <begin position="217"/>
        <end position="238"/>
    </location>
</feature>
<evidence type="ECO:0000256" key="1">
    <source>
        <dbReference type="ARBA" id="ARBA00004141"/>
    </source>
</evidence>
<dbReference type="OrthoDB" id="184388at2"/>
<dbReference type="GO" id="GO:0016020">
    <property type="term" value="C:membrane"/>
    <property type="evidence" value="ECO:0007669"/>
    <property type="project" value="UniProtKB-SubCell"/>
</dbReference>
<evidence type="ECO:0000256" key="2">
    <source>
        <dbReference type="ARBA" id="ARBA00007362"/>
    </source>
</evidence>
<feature type="transmembrane region" description="Helical" evidence="6">
    <location>
        <begin position="187"/>
        <end position="205"/>
    </location>
</feature>
<keyword evidence="5 6" id="KW-0472">Membrane</keyword>
<proteinExistence type="inferred from homology"/>
<evidence type="ECO:0000313" key="9">
    <source>
        <dbReference type="Proteomes" id="UP000245293"/>
    </source>
</evidence>
<organism evidence="8 9">
    <name type="scientific">Salibaculum griseiflavum</name>
    <dbReference type="NCBI Taxonomy" id="1914409"/>
    <lineage>
        <taxon>Bacteria</taxon>
        <taxon>Pseudomonadati</taxon>
        <taxon>Pseudomonadota</taxon>
        <taxon>Alphaproteobacteria</taxon>
        <taxon>Rhodobacterales</taxon>
        <taxon>Roseobacteraceae</taxon>
        <taxon>Salibaculum</taxon>
    </lineage>
</organism>
<feature type="transmembrane region" description="Helical" evidence="6">
    <location>
        <begin position="157"/>
        <end position="175"/>
    </location>
</feature>
<dbReference type="RefSeq" id="WP_109386454.1">
    <property type="nucleotide sequence ID" value="NZ_QETF01000002.1"/>
</dbReference>
<comment type="similarity">
    <text evidence="2">Belongs to the EamA transporter family.</text>
</comment>
<keyword evidence="4 6" id="KW-1133">Transmembrane helix</keyword>
<sequence>MEKKTEMDRFGALSLIGFAILLAFNQVVIKVTNEGFQPVFFAGLRSAGAIVVVALWLRYRGLSLTVPRDVLPFAVLIGVAFAVEFIFLFIALDLTTVARTSVLFYTMPVWLALLAHFFIPGEALTPLKGAGLALAVAGVVVAFAGRQGGPASLAGDLLSIAGAMSWASLAFLAKGTRLRTLRPEVQLFWQVLVSAPILLVAAPLFGDLIRDVQAIHLWGLAFQILIVVGAGFIFWLWLLSIYPAAAVASFSFLTPVFGVGLGWLLLDEAVGAELLVALALVAAGLFLINRQVPQKVRETRSSGAGGAV</sequence>
<comment type="caution">
    <text evidence="8">The sequence shown here is derived from an EMBL/GenBank/DDBJ whole genome shotgun (WGS) entry which is preliminary data.</text>
</comment>
<accession>A0A2V1P906</accession>
<protein>
    <submittedName>
        <fullName evidence="8">EamA/RhaT family transporter</fullName>
    </submittedName>
</protein>
<name>A0A2V1P906_9RHOB</name>
<dbReference type="InterPro" id="IPR000620">
    <property type="entry name" value="EamA_dom"/>
</dbReference>
<evidence type="ECO:0000256" key="4">
    <source>
        <dbReference type="ARBA" id="ARBA00022989"/>
    </source>
</evidence>
<evidence type="ECO:0000313" key="8">
    <source>
        <dbReference type="EMBL" id="PWG18250.1"/>
    </source>
</evidence>
<dbReference type="InterPro" id="IPR050638">
    <property type="entry name" value="AA-Vitamin_Transporters"/>
</dbReference>
<dbReference type="SUPFAM" id="SSF103481">
    <property type="entry name" value="Multidrug resistance efflux transporter EmrE"/>
    <property type="match status" value="2"/>
</dbReference>
<evidence type="ECO:0000256" key="6">
    <source>
        <dbReference type="SAM" id="Phobius"/>
    </source>
</evidence>
<dbReference type="AlphaFoldDB" id="A0A2V1P906"/>
<dbReference type="InterPro" id="IPR037185">
    <property type="entry name" value="EmrE-like"/>
</dbReference>
<dbReference type="Pfam" id="PF00892">
    <property type="entry name" value="EamA"/>
    <property type="match status" value="2"/>
</dbReference>
<feature type="transmembrane region" description="Helical" evidence="6">
    <location>
        <begin position="126"/>
        <end position="145"/>
    </location>
</feature>
<dbReference type="Proteomes" id="UP000245293">
    <property type="component" value="Unassembled WGS sequence"/>
</dbReference>
<dbReference type="PANTHER" id="PTHR32322">
    <property type="entry name" value="INNER MEMBRANE TRANSPORTER"/>
    <property type="match status" value="1"/>
</dbReference>